<feature type="region of interest" description="Disordered" evidence="1">
    <location>
        <begin position="998"/>
        <end position="1072"/>
    </location>
</feature>
<dbReference type="Pfam" id="PF00595">
    <property type="entry name" value="PDZ"/>
    <property type="match status" value="1"/>
</dbReference>
<dbReference type="PROSITE" id="PS50106">
    <property type="entry name" value="PDZ"/>
    <property type="match status" value="1"/>
</dbReference>
<feature type="region of interest" description="Disordered" evidence="1">
    <location>
        <begin position="307"/>
        <end position="326"/>
    </location>
</feature>
<feature type="domain" description="PDZ" evidence="2">
    <location>
        <begin position="1087"/>
        <end position="1158"/>
    </location>
</feature>
<name>A0A8W8LBP3_MAGGI</name>
<dbReference type="SUPFAM" id="SSF50156">
    <property type="entry name" value="PDZ domain-like"/>
    <property type="match status" value="1"/>
</dbReference>
<evidence type="ECO:0000259" key="2">
    <source>
        <dbReference type="PROSITE" id="PS50106"/>
    </source>
</evidence>
<feature type="region of interest" description="Disordered" evidence="1">
    <location>
        <begin position="749"/>
        <end position="799"/>
    </location>
</feature>
<dbReference type="GO" id="GO:0005938">
    <property type="term" value="C:cell cortex"/>
    <property type="evidence" value="ECO:0007669"/>
    <property type="project" value="TreeGrafter"/>
</dbReference>
<dbReference type="InterPro" id="IPR001478">
    <property type="entry name" value="PDZ"/>
</dbReference>
<dbReference type="GO" id="GO:0005634">
    <property type="term" value="C:nucleus"/>
    <property type="evidence" value="ECO:0007669"/>
    <property type="project" value="TreeGrafter"/>
</dbReference>
<dbReference type="GO" id="GO:0007098">
    <property type="term" value="P:centrosome cycle"/>
    <property type="evidence" value="ECO:0007669"/>
    <property type="project" value="TreeGrafter"/>
</dbReference>
<feature type="compositionally biased region" description="Basic and acidic residues" evidence="1">
    <location>
        <begin position="84"/>
        <end position="102"/>
    </location>
</feature>
<feature type="compositionally biased region" description="Basic and acidic residues" evidence="1">
    <location>
        <begin position="892"/>
        <end position="901"/>
    </location>
</feature>
<accession>A0A8W8LBP3</accession>
<feature type="region of interest" description="Disordered" evidence="1">
    <location>
        <begin position="872"/>
        <end position="954"/>
    </location>
</feature>
<dbReference type="Gene3D" id="2.30.42.10">
    <property type="match status" value="1"/>
</dbReference>
<feature type="region of interest" description="Disordered" evidence="1">
    <location>
        <begin position="636"/>
        <end position="710"/>
    </location>
</feature>
<feature type="compositionally biased region" description="Basic and acidic residues" evidence="1">
    <location>
        <begin position="873"/>
        <end position="886"/>
    </location>
</feature>
<feature type="compositionally biased region" description="Polar residues" evidence="1">
    <location>
        <begin position="758"/>
        <end position="791"/>
    </location>
</feature>
<dbReference type="SMART" id="SM00228">
    <property type="entry name" value="PDZ"/>
    <property type="match status" value="1"/>
</dbReference>
<evidence type="ECO:0000256" key="1">
    <source>
        <dbReference type="SAM" id="MobiDB-lite"/>
    </source>
</evidence>
<dbReference type="EnsemblMetazoa" id="G27534.1">
    <property type="protein sequence ID" value="G27534.1:cds"/>
    <property type="gene ID" value="G27534"/>
</dbReference>
<organism evidence="3 4">
    <name type="scientific">Magallana gigas</name>
    <name type="common">Pacific oyster</name>
    <name type="synonym">Crassostrea gigas</name>
    <dbReference type="NCBI Taxonomy" id="29159"/>
    <lineage>
        <taxon>Eukaryota</taxon>
        <taxon>Metazoa</taxon>
        <taxon>Spiralia</taxon>
        <taxon>Lophotrochozoa</taxon>
        <taxon>Mollusca</taxon>
        <taxon>Bivalvia</taxon>
        <taxon>Autobranchia</taxon>
        <taxon>Pteriomorphia</taxon>
        <taxon>Ostreida</taxon>
        <taxon>Ostreoidea</taxon>
        <taxon>Ostreidae</taxon>
        <taxon>Magallana</taxon>
    </lineage>
</organism>
<evidence type="ECO:0000313" key="3">
    <source>
        <dbReference type="EnsemblMetazoa" id="G27534.1:cds"/>
    </source>
</evidence>
<dbReference type="PANTHER" id="PTHR14102:SF12">
    <property type="entry name" value="CDNA SEQUENCE BC034090"/>
    <property type="match status" value="1"/>
</dbReference>
<feature type="compositionally biased region" description="Polar residues" evidence="1">
    <location>
        <begin position="307"/>
        <end position="316"/>
    </location>
</feature>
<protein>
    <recommendedName>
        <fullName evidence="2">PDZ domain-containing protein</fullName>
    </recommendedName>
</protein>
<feature type="compositionally biased region" description="Basic residues" evidence="1">
    <location>
        <begin position="1017"/>
        <end position="1036"/>
    </location>
</feature>
<feature type="compositionally biased region" description="Polar residues" evidence="1">
    <location>
        <begin position="918"/>
        <end position="936"/>
    </location>
</feature>
<sequence>MDELRLNNGLPTHRSYYDKLIKSGRIARKRTDNSSMKPEESIDGDQHDQGGNPFVHGADPSGLDLSSEAGERSKSKNYAMRSKSLQDLKNKRRDIGKGSHDENGMNSDYFQCLYNRYPHSFHRKTLNDSRRPSRRMFNSGLHVHFDDEVHYDDDARSISSERMHVTKWDREMEKIFGHHRHPRSCLTSPTPSLILDRAERHSVYGATRGSSLPRSFSHVISYGHRFGENNGELKSQVRNHRTSYSESDNTPERIKLLELELEKKEKQLQSYRSRLESPQITGSAFSDSSHWRAFCPDSPPDSAIDLDSSSVQSSNLGPAHLSPRNDKILFETNGGQGNRDILRQEKRWSYAGGYQQQNDNMLLNYNKDSDVDSGIAQPLPRTRSDKSRRDLYNGASMWEEYHSSRRPMSAVEFGHQGLAPDKLEFLGMWNKAGSKKSRRRDSDDDSIIQEIQHNPVLSGYQFRSVHQQEEEEVDDSDPSLGLPTITEDDLFVREVYQQRKKPTPYKIVKRCLTARANSAPIWKNCVSGSNASVLCTPRRTEKTFNFNPVDPKTDERRESVQTFKCKSESSLLEKSEPGAFFRDDGAFKFNPKLEQKIRRHSRKLSMSSDSDYSEKTLISSQIALNADNDNQFTHKHRLQKTPTTSEDCKDCISTESLSSDDEDPSRSGLTKPEVKQQFKKDLKETDLNEDHVRHLEEVDTGSSSLSGPERLTPYEASVIKMDRLGLDVEDIIESDSDNVFATPLTFEKAPKSDDQGMNIKNKSTENGTKTYVSVSRESSASLPESVNSEPLSGSPDLSLESDINHVLQDSAGPQTGLMEDISDPQDSDYATVVCSDDEGIRQLAITVDQRRNRKEDKSDTSHPIYAKVKRVNRKLDMGDSETEKGKLNGSEEGVRPHDDRAYSFTSSGAECGSMLSREVSQSTPNVAGTSHNNSQDVPPLPVRNYGSTTNLSKSKELSGSRISLSNKMSNFKAAAKSKFKTLRKAVSLDKGINKTQGEFRPEELEFPSDVPPQGKPPKPKKGRSLKKFFARRSTKHKSAEFSGHGGVMESTNKELVTGPCSSIESRTSEEEVSVSQLREVHSDGTQTVELNRRHKGPIGFYIARGSTQFKHGIFVSRFSEEADADERFAGLLNVGDEILEVNGFNISDASLDDVYDLMADQTLIVKILPLLSRKDIHEEHR</sequence>
<feature type="region of interest" description="Disordered" evidence="1">
    <location>
        <begin position="21"/>
        <end position="102"/>
    </location>
</feature>
<feature type="compositionally biased region" description="Basic and acidic residues" evidence="1">
    <location>
        <begin position="672"/>
        <end position="697"/>
    </location>
</feature>
<dbReference type="InterPro" id="IPR036034">
    <property type="entry name" value="PDZ_sf"/>
</dbReference>
<feature type="compositionally biased region" description="Basic and acidic residues" evidence="1">
    <location>
        <begin position="29"/>
        <end position="48"/>
    </location>
</feature>
<dbReference type="PANTHER" id="PTHR14102">
    <property type="entry name" value="PAR-6-RELATED"/>
    <property type="match status" value="1"/>
</dbReference>
<dbReference type="AlphaFoldDB" id="A0A8W8LBP3"/>
<dbReference type="Proteomes" id="UP000005408">
    <property type="component" value="Unassembled WGS sequence"/>
</dbReference>
<dbReference type="GO" id="GO:0016324">
    <property type="term" value="C:apical plasma membrane"/>
    <property type="evidence" value="ECO:0007669"/>
    <property type="project" value="TreeGrafter"/>
</dbReference>
<dbReference type="OrthoDB" id="10058001at2759"/>
<dbReference type="OMA" id="VYDLMAD"/>
<evidence type="ECO:0000313" key="4">
    <source>
        <dbReference type="Proteomes" id="UP000005408"/>
    </source>
</evidence>
<dbReference type="InterPro" id="IPR051741">
    <property type="entry name" value="PAR6_homolog"/>
</dbReference>
<dbReference type="GO" id="GO:0007163">
    <property type="term" value="P:establishment or maintenance of cell polarity"/>
    <property type="evidence" value="ECO:0007669"/>
    <property type="project" value="TreeGrafter"/>
</dbReference>
<proteinExistence type="predicted"/>
<reference evidence="3" key="1">
    <citation type="submission" date="2022-08" db="UniProtKB">
        <authorList>
            <consortium name="EnsemblMetazoa"/>
        </authorList>
    </citation>
    <scope>IDENTIFICATION</scope>
    <source>
        <strain evidence="3">05x7-T-G4-1.051#20</strain>
    </source>
</reference>
<dbReference type="GO" id="GO:0060341">
    <property type="term" value="P:regulation of cellular localization"/>
    <property type="evidence" value="ECO:0007669"/>
    <property type="project" value="TreeGrafter"/>
</dbReference>
<keyword evidence="4" id="KW-1185">Reference proteome</keyword>